<dbReference type="OrthoDB" id="10003648at2"/>
<sequence length="152" mass="17296">MKIFKKWWFWVVVVVVVIAVANSGGNDTSTPTKAQPDTQKPQNSNISSQKMDEKTRKDLAELKTYLKDNFTGTSWYNLIKDVQLIKNKNEEYSVVVKSSIYHDDEGEKAAEKLFPAFLGWGNDQTRDVKVSDVTILDKDGNALIRKDNPIQK</sequence>
<accession>A0A4R3KB37</accession>
<gene>
    <name evidence="2" type="ORF">EDD72_11713</name>
</gene>
<evidence type="ECO:0000256" key="1">
    <source>
        <dbReference type="SAM" id="MobiDB-lite"/>
    </source>
</evidence>
<reference evidence="2 3" key="1">
    <citation type="submission" date="2019-03" db="EMBL/GenBank/DDBJ databases">
        <title>Genomic Encyclopedia of Type Strains, Phase IV (KMG-IV): sequencing the most valuable type-strain genomes for metagenomic binning, comparative biology and taxonomic classification.</title>
        <authorList>
            <person name="Goeker M."/>
        </authorList>
    </citation>
    <scope>NUCLEOTIDE SEQUENCE [LARGE SCALE GENOMIC DNA]</scope>
    <source>
        <strain evidence="2 3">DSM 23802</strain>
    </source>
</reference>
<evidence type="ECO:0000313" key="3">
    <source>
        <dbReference type="Proteomes" id="UP000295788"/>
    </source>
</evidence>
<feature type="region of interest" description="Disordered" evidence="1">
    <location>
        <begin position="25"/>
        <end position="54"/>
    </location>
</feature>
<evidence type="ECO:0000313" key="2">
    <source>
        <dbReference type="EMBL" id="TCS80346.1"/>
    </source>
</evidence>
<comment type="caution">
    <text evidence="2">The sequence shown here is derived from an EMBL/GenBank/DDBJ whole genome shotgun (WGS) entry which is preliminary data.</text>
</comment>
<dbReference type="RefSeq" id="WP_132769781.1">
    <property type="nucleotide sequence ID" value="NZ_SMAB01000017.1"/>
</dbReference>
<feature type="compositionally biased region" description="Polar residues" evidence="1">
    <location>
        <begin position="25"/>
        <end position="49"/>
    </location>
</feature>
<organism evidence="2 3">
    <name type="scientific">Tepidibacillus fermentans</name>
    <dbReference type="NCBI Taxonomy" id="1281767"/>
    <lineage>
        <taxon>Bacteria</taxon>
        <taxon>Bacillati</taxon>
        <taxon>Bacillota</taxon>
        <taxon>Bacilli</taxon>
        <taxon>Bacillales</taxon>
        <taxon>Bacillaceae</taxon>
        <taxon>Tepidibacillus</taxon>
    </lineage>
</organism>
<keyword evidence="3" id="KW-1185">Reference proteome</keyword>
<dbReference type="AlphaFoldDB" id="A0A4R3KB37"/>
<dbReference type="Proteomes" id="UP000295788">
    <property type="component" value="Unassembled WGS sequence"/>
</dbReference>
<dbReference type="EMBL" id="SMAB01000017">
    <property type="protein sequence ID" value="TCS80346.1"/>
    <property type="molecule type" value="Genomic_DNA"/>
</dbReference>
<proteinExistence type="predicted"/>
<name>A0A4R3KB37_9BACI</name>
<protein>
    <submittedName>
        <fullName evidence="2">Uncharacterized protein</fullName>
    </submittedName>
</protein>